<dbReference type="SMART" id="SM00382">
    <property type="entry name" value="AAA"/>
    <property type="match status" value="1"/>
</dbReference>
<evidence type="ECO:0000313" key="5">
    <source>
        <dbReference type="EMBL" id="TFD73599.1"/>
    </source>
</evidence>
<dbReference type="InterPro" id="IPR015854">
    <property type="entry name" value="ABC_transpr_LolD-like"/>
</dbReference>
<dbReference type="GO" id="GO:0098796">
    <property type="term" value="C:membrane protein complex"/>
    <property type="evidence" value="ECO:0007669"/>
    <property type="project" value="UniProtKB-ARBA"/>
</dbReference>
<evidence type="ECO:0000313" key="6">
    <source>
        <dbReference type="Proteomes" id="UP000297983"/>
    </source>
</evidence>
<sequence length="246" mass="26336">MDSEWVIDAQGLEKSYGSGASRFDALKGVSVQIAPGETVAIVGKSGSGKSTLMHLLALLDEPDRGTLEVAGREAKSLAKRAVNELRNKEFGFVFQQFFLTPNVSVLENVILPLKIAGVDGKERRRRGMEVLEQLELADKASSKATTLSGGQKQRVVIGRALVNAPRVIFADEPTGNLDTATGAVVEDILFELNRNQGITLVIVTHDEELAARCDRQIYIRDGLVVSHAAQTHNPGAHALVIGGGTA</sequence>
<dbReference type="Gene3D" id="3.40.50.300">
    <property type="entry name" value="P-loop containing nucleotide triphosphate hydrolases"/>
    <property type="match status" value="1"/>
</dbReference>
<proteinExistence type="predicted"/>
<dbReference type="GO" id="GO:0005886">
    <property type="term" value="C:plasma membrane"/>
    <property type="evidence" value="ECO:0007669"/>
    <property type="project" value="TreeGrafter"/>
</dbReference>
<protein>
    <submittedName>
        <fullName evidence="5">ABC transporter ATP-binding protein</fullName>
    </submittedName>
</protein>
<evidence type="ECO:0000256" key="3">
    <source>
        <dbReference type="ARBA" id="ARBA00022840"/>
    </source>
</evidence>
<dbReference type="InterPro" id="IPR017911">
    <property type="entry name" value="MacB-like_ATP-bd"/>
</dbReference>
<keyword evidence="1" id="KW-0813">Transport</keyword>
<dbReference type="InterPro" id="IPR027417">
    <property type="entry name" value="P-loop_NTPase"/>
</dbReference>
<dbReference type="Pfam" id="PF00005">
    <property type="entry name" value="ABC_tran"/>
    <property type="match status" value="1"/>
</dbReference>
<dbReference type="GO" id="GO:0022857">
    <property type="term" value="F:transmembrane transporter activity"/>
    <property type="evidence" value="ECO:0007669"/>
    <property type="project" value="TreeGrafter"/>
</dbReference>
<accession>A0A4R9B0F7</accession>
<dbReference type="InterPro" id="IPR003593">
    <property type="entry name" value="AAA+_ATPase"/>
</dbReference>
<keyword evidence="3 5" id="KW-0067">ATP-binding</keyword>
<organism evidence="5 6">
    <name type="scientific">Cryobacterium gelidum</name>
    <dbReference type="NCBI Taxonomy" id="1259164"/>
    <lineage>
        <taxon>Bacteria</taxon>
        <taxon>Bacillati</taxon>
        <taxon>Actinomycetota</taxon>
        <taxon>Actinomycetes</taxon>
        <taxon>Micrococcales</taxon>
        <taxon>Microbacteriaceae</taxon>
        <taxon>Cryobacterium</taxon>
    </lineage>
</organism>
<evidence type="ECO:0000259" key="4">
    <source>
        <dbReference type="PROSITE" id="PS50893"/>
    </source>
</evidence>
<dbReference type="InterPro" id="IPR017871">
    <property type="entry name" value="ABC_transporter-like_CS"/>
</dbReference>
<dbReference type="RefSeq" id="WP_134550211.1">
    <property type="nucleotide sequence ID" value="NZ_SOHL01000003.1"/>
</dbReference>
<dbReference type="PANTHER" id="PTHR24220">
    <property type="entry name" value="IMPORT ATP-BINDING PROTEIN"/>
    <property type="match status" value="1"/>
</dbReference>
<keyword evidence="6" id="KW-1185">Reference proteome</keyword>
<dbReference type="AlphaFoldDB" id="A0A4R9B0F7"/>
<dbReference type="InterPro" id="IPR003439">
    <property type="entry name" value="ABC_transporter-like_ATP-bd"/>
</dbReference>
<evidence type="ECO:0000256" key="1">
    <source>
        <dbReference type="ARBA" id="ARBA00022448"/>
    </source>
</evidence>
<dbReference type="GO" id="GO:0016887">
    <property type="term" value="F:ATP hydrolysis activity"/>
    <property type="evidence" value="ECO:0007669"/>
    <property type="project" value="InterPro"/>
</dbReference>
<keyword evidence="2" id="KW-0547">Nucleotide-binding</keyword>
<reference evidence="5 6" key="1">
    <citation type="submission" date="2019-03" db="EMBL/GenBank/DDBJ databases">
        <title>Genomics of glacier-inhabiting Cryobacterium strains.</title>
        <authorList>
            <person name="Liu Q."/>
            <person name="Xin Y.-H."/>
        </authorList>
    </citation>
    <scope>NUCLEOTIDE SEQUENCE [LARGE SCALE GENOMIC DNA]</scope>
    <source>
        <strain evidence="5 6">Hz16</strain>
    </source>
</reference>
<dbReference type="Proteomes" id="UP000297983">
    <property type="component" value="Unassembled WGS sequence"/>
</dbReference>
<dbReference type="PROSITE" id="PS50893">
    <property type="entry name" value="ABC_TRANSPORTER_2"/>
    <property type="match status" value="1"/>
</dbReference>
<dbReference type="FunFam" id="3.40.50.300:FF:000032">
    <property type="entry name" value="Export ABC transporter ATP-binding protein"/>
    <property type="match status" value="1"/>
</dbReference>
<dbReference type="CDD" id="cd03255">
    <property type="entry name" value="ABC_MJ0796_LolCDE_FtsE"/>
    <property type="match status" value="1"/>
</dbReference>
<name>A0A4R9B0F7_9MICO</name>
<dbReference type="PROSITE" id="PS00211">
    <property type="entry name" value="ABC_TRANSPORTER_1"/>
    <property type="match status" value="1"/>
</dbReference>
<dbReference type="GO" id="GO:0005524">
    <property type="term" value="F:ATP binding"/>
    <property type="evidence" value="ECO:0007669"/>
    <property type="project" value="UniProtKB-KW"/>
</dbReference>
<dbReference type="PANTHER" id="PTHR24220:SF86">
    <property type="entry name" value="ABC TRANSPORTER ABCH.1"/>
    <property type="match status" value="1"/>
</dbReference>
<feature type="domain" description="ABC transporter" evidence="4">
    <location>
        <begin position="7"/>
        <end position="246"/>
    </location>
</feature>
<comment type="caution">
    <text evidence="5">The sequence shown here is derived from an EMBL/GenBank/DDBJ whole genome shotgun (WGS) entry which is preliminary data.</text>
</comment>
<dbReference type="EMBL" id="SOHL01000003">
    <property type="protein sequence ID" value="TFD73599.1"/>
    <property type="molecule type" value="Genomic_DNA"/>
</dbReference>
<dbReference type="SUPFAM" id="SSF52540">
    <property type="entry name" value="P-loop containing nucleoside triphosphate hydrolases"/>
    <property type="match status" value="1"/>
</dbReference>
<evidence type="ECO:0000256" key="2">
    <source>
        <dbReference type="ARBA" id="ARBA00022741"/>
    </source>
</evidence>
<gene>
    <name evidence="5" type="ORF">E3T50_01295</name>
</gene>